<dbReference type="AlphaFoldDB" id="A0A9X7J6R1"/>
<evidence type="ECO:0008006" key="3">
    <source>
        <dbReference type="Google" id="ProtNLM"/>
    </source>
</evidence>
<evidence type="ECO:0000313" key="2">
    <source>
        <dbReference type="Proteomes" id="UP000239430"/>
    </source>
</evidence>
<dbReference type="SUPFAM" id="SSF81301">
    <property type="entry name" value="Nucleotidyltransferase"/>
    <property type="match status" value="1"/>
</dbReference>
<organism evidence="1 2">
    <name type="scientific">Neomoorella stamsii</name>
    <dbReference type="NCBI Taxonomy" id="1266720"/>
    <lineage>
        <taxon>Bacteria</taxon>
        <taxon>Bacillati</taxon>
        <taxon>Bacillota</taxon>
        <taxon>Clostridia</taxon>
        <taxon>Neomoorellales</taxon>
        <taxon>Neomoorellaceae</taxon>
        <taxon>Neomoorella</taxon>
    </lineage>
</organism>
<evidence type="ECO:0000313" key="1">
    <source>
        <dbReference type="EMBL" id="PRR77927.1"/>
    </source>
</evidence>
<gene>
    <name evidence="1" type="ORF">MOST_00010</name>
</gene>
<name>A0A9X7J6R1_9FIRM</name>
<dbReference type="RefSeq" id="WP_054935691.1">
    <property type="nucleotide sequence ID" value="NZ_PVXL01000001.1"/>
</dbReference>
<proteinExistence type="predicted"/>
<dbReference type="InterPro" id="IPR043519">
    <property type="entry name" value="NT_sf"/>
</dbReference>
<accession>A0A9X7J6R1</accession>
<protein>
    <recommendedName>
        <fullName evidence="3">Nucleotidyltransferase</fullName>
    </recommendedName>
</protein>
<reference evidence="1 2" key="1">
    <citation type="submission" date="2018-03" db="EMBL/GenBank/DDBJ databases">
        <title>Genome sequence of Moorella stamsii DSM 26217.</title>
        <authorList>
            <person name="Poehlein A."/>
            <person name="Daniel R."/>
        </authorList>
    </citation>
    <scope>NUCLEOTIDE SEQUENCE [LARGE SCALE GENOMIC DNA]</scope>
    <source>
        <strain evidence="2">DSM 26217</strain>
    </source>
</reference>
<dbReference type="EMBL" id="PVXL01000001">
    <property type="protein sequence ID" value="PRR77927.1"/>
    <property type="molecule type" value="Genomic_DNA"/>
</dbReference>
<dbReference type="Pfam" id="PF18144">
    <property type="entry name" value="SMODS"/>
    <property type="match status" value="1"/>
</dbReference>
<comment type="caution">
    <text evidence="1">The sequence shown here is derived from an EMBL/GenBank/DDBJ whole genome shotgun (WGS) entry which is preliminary data.</text>
</comment>
<sequence length="311" mass="34400">MPDITTIREAFQELLSRIELNPNRVQLASQRYNAVKGTLERALPGYKVTQIGSFQRKTKIRPADLSDKLDIDVVVTRGTAFRFAPPGEGITPQDALRAVRNALSSNRTYKLMEPTTDAPTVILEYADGFTMELVPAFIDKTGHHNHGPGEPDCYLVGTAQGTWVPADYDYDASVISRLNALCGGELVPFIKMCKAFLRNYDVGLKSFHIEVLCTLIIPEAIANWRLQGLRWGYQHLLAYFLSNASPHMLGPVTLPGSFSPGMDSGMTLLQLENTGKLLSKLGALAWKICGLKDSPQALEAWAEFFGKPFPR</sequence>
<dbReference type="Proteomes" id="UP000239430">
    <property type="component" value="Unassembled WGS sequence"/>
</dbReference>
<keyword evidence="2" id="KW-1185">Reference proteome</keyword>